<dbReference type="EMBL" id="CP042425">
    <property type="protein sequence ID" value="QEL20967.1"/>
    <property type="molecule type" value="Genomic_DNA"/>
</dbReference>
<dbReference type="InterPro" id="IPR002173">
    <property type="entry name" value="Carboh/pur_kinase_PfkB_CS"/>
</dbReference>
<evidence type="ECO:0000256" key="1">
    <source>
        <dbReference type="ARBA" id="ARBA00022679"/>
    </source>
</evidence>
<dbReference type="GO" id="GO:0016773">
    <property type="term" value="F:phosphotransferase activity, alcohol group as acceptor"/>
    <property type="evidence" value="ECO:0007669"/>
    <property type="project" value="InterPro"/>
</dbReference>
<dbReference type="SUPFAM" id="SSF53613">
    <property type="entry name" value="Ribokinase-like"/>
    <property type="match status" value="1"/>
</dbReference>
<sequence>MTPAELLSRFRGCPVLVVGDLMLDEFVWGSVTRISPEAPVPVVEVQKRTFVAGGAANTAANVAALGGTPFLAGLVGDDANGETVCDLLRDTGVDVGPVVRDSRRPTTTKTRVIAHSQQMLRVDHEKPGAIERDLEDALLARIDAVLPGVRGCVVSDYGKGVITPRFVGELIAKCREARLPVVVDPKGVDYAKYRGATVVKPNQLEAAKVLNRDLRDAESVRTAGRDLGEQLDTSILITQGSAGMSLFERHRPMVHIPTQAREVYDVTGAGDTVASTLTLALAVGGSLETACRLASAAAAVVVGKVGTATVSVDELRATAGEARRQAA</sequence>
<dbReference type="FunFam" id="3.40.1190.20:FF:000002">
    <property type="entry name" value="Bifunctional protein HldE"/>
    <property type="match status" value="1"/>
</dbReference>
<protein>
    <submittedName>
        <fullName evidence="4">D-glycero-beta-D-manno-heptose-7-phosphate kinase</fullName>
    </submittedName>
</protein>
<keyword evidence="5" id="KW-1185">Reference proteome</keyword>
<dbReference type="InterPro" id="IPR011913">
    <property type="entry name" value="RfaE_dom_I"/>
</dbReference>
<keyword evidence="1" id="KW-0808">Transferase</keyword>
<evidence type="ECO:0000313" key="5">
    <source>
        <dbReference type="Proteomes" id="UP000324974"/>
    </source>
</evidence>
<reference evidence="5" key="1">
    <citation type="submission" date="2019-08" db="EMBL/GenBank/DDBJ databases">
        <title>Limnoglobus roseus gen. nov., sp. nov., a novel freshwater planctomycete with a giant genome from the family Gemmataceae.</title>
        <authorList>
            <person name="Kulichevskaya I.S."/>
            <person name="Naumoff D.G."/>
            <person name="Miroshnikov K."/>
            <person name="Ivanova A."/>
            <person name="Philippov D.A."/>
            <person name="Hakobyan A."/>
            <person name="Rijpstra I.C."/>
            <person name="Sinninghe Damste J.S."/>
            <person name="Liesack W."/>
            <person name="Dedysh S.N."/>
        </authorList>
    </citation>
    <scope>NUCLEOTIDE SEQUENCE [LARGE SCALE GENOMIC DNA]</scope>
    <source>
        <strain evidence="5">PX52</strain>
    </source>
</reference>
<evidence type="ECO:0000256" key="2">
    <source>
        <dbReference type="ARBA" id="ARBA00022777"/>
    </source>
</evidence>
<dbReference type="AlphaFoldDB" id="A0A5C1AS37"/>
<dbReference type="NCBIfam" id="TIGR02198">
    <property type="entry name" value="rfaE_dom_I"/>
    <property type="match status" value="1"/>
</dbReference>
<dbReference type="OrthoDB" id="9802794at2"/>
<dbReference type="Proteomes" id="UP000324974">
    <property type="component" value="Chromosome"/>
</dbReference>
<dbReference type="InterPro" id="IPR011611">
    <property type="entry name" value="PfkB_dom"/>
</dbReference>
<evidence type="ECO:0000259" key="3">
    <source>
        <dbReference type="Pfam" id="PF00294"/>
    </source>
</evidence>
<dbReference type="Pfam" id="PF00294">
    <property type="entry name" value="PfkB"/>
    <property type="match status" value="1"/>
</dbReference>
<dbReference type="PANTHER" id="PTHR46969:SF1">
    <property type="entry name" value="BIFUNCTIONAL PROTEIN HLDE"/>
    <property type="match status" value="1"/>
</dbReference>
<dbReference type="GO" id="GO:0005829">
    <property type="term" value="C:cytosol"/>
    <property type="evidence" value="ECO:0007669"/>
    <property type="project" value="TreeGrafter"/>
</dbReference>
<name>A0A5C1AS37_9BACT</name>
<dbReference type="RefSeq" id="WP_149115210.1">
    <property type="nucleotide sequence ID" value="NZ_CP042425.1"/>
</dbReference>
<dbReference type="GO" id="GO:0033786">
    <property type="term" value="F:heptose-1-phosphate adenylyltransferase activity"/>
    <property type="evidence" value="ECO:0007669"/>
    <property type="project" value="TreeGrafter"/>
</dbReference>
<dbReference type="CDD" id="cd01172">
    <property type="entry name" value="RfaE_like"/>
    <property type="match status" value="1"/>
</dbReference>
<evidence type="ECO:0000313" key="4">
    <source>
        <dbReference type="EMBL" id="QEL20967.1"/>
    </source>
</evidence>
<accession>A0A5C1AS37</accession>
<dbReference type="PROSITE" id="PS00583">
    <property type="entry name" value="PFKB_KINASES_1"/>
    <property type="match status" value="1"/>
</dbReference>
<dbReference type="GO" id="GO:0033785">
    <property type="term" value="F:heptose 7-phosphate kinase activity"/>
    <property type="evidence" value="ECO:0007669"/>
    <property type="project" value="TreeGrafter"/>
</dbReference>
<organism evidence="4 5">
    <name type="scientific">Limnoglobus roseus</name>
    <dbReference type="NCBI Taxonomy" id="2598579"/>
    <lineage>
        <taxon>Bacteria</taxon>
        <taxon>Pseudomonadati</taxon>
        <taxon>Planctomycetota</taxon>
        <taxon>Planctomycetia</taxon>
        <taxon>Gemmatales</taxon>
        <taxon>Gemmataceae</taxon>
        <taxon>Limnoglobus</taxon>
    </lineage>
</organism>
<feature type="domain" description="Carbohydrate kinase PfkB" evidence="3">
    <location>
        <begin position="17"/>
        <end position="309"/>
    </location>
</feature>
<gene>
    <name evidence="4" type="primary">rfaE1</name>
    <name evidence="4" type="ORF">PX52LOC_08095</name>
</gene>
<keyword evidence="2 4" id="KW-0418">Kinase</keyword>
<dbReference type="InterPro" id="IPR029056">
    <property type="entry name" value="Ribokinase-like"/>
</dbReference>
<proteinExistence type="predicted"/>
<dbReference type="Gene3D" id="3.40.1190.20">
    <property type="match status" value="1"/>
</dbReference>
<dbReference type="PANTHER" id="PTHR46969">
    <property type="entry name" value="BIFUNCTIONAL PROTEIN HLDE"/>
    <property type="match status" value="1"/>
</dbReference>
<dbReference type="KEGG" id="lrs:PX52LOC_08095"/>